<feature type="region of interest" description="Disordered" evidence="1">
    <location>
        <begin position="91"/>
        <end position="117"/>
    </location>
</feature>
<evidence type="ECO:0000313" key="3">
    <source>
        <dbReference type="EMBL" id="GLR63586.1"/>
    </source>
</evidence>
<dbReference type="SMART" id="SM00530">
    <property type="entry name" value="HTH_XRE"/>
    <property type="match status" value="1"/>
</dbReference>
<proteinExistence type="predicted"/>
<dbReference type="PROSITE" id="PS50943">
    <property type="entry name" value="HTH_CROC1"/>
    <property type="match status" value="1"/>
</dbReference>
<reference evidence="4" key="1">
    <citation type="journal article" date="2019" name="Int. J. Syst. Evol. Microbiol.">
        <title>The Global Catalogue of Microorganisms (GCM) 10K type strain sequencing project: providing services to taxonomists for standard genome sequencing and annotation.</title>
        <authorList>
            <consortium name="The Broad Institute Genomics Platform"/>
            <consortium name="The Broad Institute Genome Sequencing Center for Infectious Disease"/>
            <person name="Wu L."/>
            <person name="Ma J."/>
        </authorList>
    </citation>
    <scope>NUCLEOTIDE SEQUENCE [LARGE SCALE GENOMIC DNA]</scope>
    <source>
        <strain evidence="4">NBRC 100033</strain>
    </source>
</reference>
<evidence type="ECO:0000259" key="2">
    <source>
        <dbReference type="PROSITE" id="PS50943"/>
    </source>
</evidence>
<dbReference type="Proteomes" id="UP001156682">
    <property type="component" value="Unassembled WGS sequence"/>
</dbReference>
<dbReference type="InterPro" id="IPR001387">
    <property type="entry name" value="Cro/C1-type_HTH"/>
</dbReference>
<gene>
    <name evidence="3" type="ORF">GCM10007878_10210</name>
</gene>
<dbReference type="Gene3D" id="1.10.260.40">
    <property type="entry name" value="lambda repressor-like DNA-binding domains"/>
    <property type="match status" value="1"/>
</dbReference>
<protein>
    <recommendedName>
        <fullName evidence="2">HTH cro/C1-type domain-containing protein</fullName>
    </recommendedName>
</protein>
<comment type="caution">
    <text evidence="3">The sequence shown here is derived from an EMBL/GenBank/DDBJ whole genome shotgun (WGS) entry which is preliminary data.</text>
</comment>
<sequence length="117" mass="13330">MLLICQEATYMLTKLGSLHQQLKQRRLALGLKQSDMLMRVGMSRQQYQRLESQGNPRLDTLELVAKGLNGQVVFIPQEKLSEVMAVLNQKQHEPSQHYENSLPLADDPWQGLLGDSE</sequence>
<name>A0ABQ5ZY46_9GAMM</name>
<dbReference type="SUPFAM" id="SSF47413">
    <property type="entry name" value="lambda repressor-like DNA-binding domains"/>
    <property type="match status" value="1"/>
</dbReference>
<dbReference type="Pfam" id="PF01381">
    <property type="entry name" value="HTH_3"/>
    <property type="match status" value="1"/>
</dbReference>
<dbReference type="EMBL" id="BSOR01000016">
    <property type="protein sequence ID" value="GLR63586.1"/>
    <property type="molecule type" value="Genomic_DNA"/>
</dbReference>
<dbReference type="InterPro" id="IPR010982">
    <property type="entry name" value="Lambda_DNA-bd_dom_sf"/>
</dbReference>
<dbReference type="CDD" id="cd00093">
    <property type="entry name" value="HTH_XRE"/>
    <property type="match status" value="1"/>
</dbReference>
<evidence type="ECO:0000256" key="1">
    <source>
        <dbReference type="SAM" id="MobiDB-lite"/>
    </source>
</evidence>
<accession>A0ABQ5ZY46</accession>
<keyword evidence="4" id="KW-1185">Reference proteome</keyword>
<feature type="domain" description="HTH cro/C1-type" evidence="2">
    <location>
        <begin position="22"/>
        <end position="75"/>
    </location>
</feature>
<evidence type="ECO:0000313" key="4">
    <source>
        <dbReference type="Proteomes" id="UP001156682"/>
    </source>
</evidence>
<organism evidence="3 4">
    <name type="scientific">Marinospirillum insulare</name>
    <dbReference type="NCBI Taxonomy" id="217169"/>
    <lineage>
        <taxon>Bacteria</taxon>
        <taxon>Pseudomonadati</taxon>
        <taxon>Pseudomonadota</taxon>
        <taxon>Gammaproteobacteria</taxon>
        <taxon>Oceanospirillales</taxon>
        <taxon>Oceanospirillaceae</taxon>
        <taxon>Marinospirillum</taxon>
    </lineage>
</organism>